<dbReference type="AlphaFoldDB" id="A0AAN7QJM7"/>
<feature type="region of interest" description="Disordered" evidence="1">
    <location>
        <begin position="56"/>
        <end position="132"/>
    </location>
</feature>
<feature type="compositionally biased region" description="Basic and acidic residues" evidence="1">
    <location>
        <begin position="71"/>
        <end position="85"/>
    </location>
</feature>
<feature type="compositionally biased region" description="Basic residues" evidence="1">
    <location>
        <begin position="86"/>
        <end position="98"/>
    </location>
</feature>
<dbReference type="PANTHER" id="PTHR34660">
    <property type="entry name" value="MYB-LIKE PROTEIN X"/>
    <property type="match status" value="1"/>
</dbReference>
<accession>A0AAN7QJM7</accession>
<dbReference type="Proteomes" id="UP001345219">
    <property type="component" value="Chromosome 3"/>
</dbReference>
<name>A0AAN7QJM7_9MYRT</name>
<feature type="compositionally biased region" description="Basic and acidic residues" evidence="1">
    <location>
        <begin position="151"/>
        <end position="161"/>
    </location>
</feature>
<keyword evidence="3" id="KW-1185">Reference proteome</keyword>
<feature type="compositionally biased region" description="Basic and acidic residues" evidence="1">
    <location>
        <begin position="240"/>
        <end position="256"/>
    </location>
</feature>
<dbReference type="PANTHER" id="PTHR34660:SF3">
    <property type="entry name" value="RRM DOMAIN-CONTAINING PROTEIN"/>
    <property type="match status" value="1"/>
</dbReference>
<gene>
    <name evidence="2" type="ORF">SAY87_003759</name>
</gene>
<feature type="compositionally biased region" description="Basic and acidic residues" evidence="1">
    <location>
        <begin position="308"/>
        <end position="358"/>
    </location>
</feature>
<feature type="region of interest" description="Disordered" evidence="1">
    <location>
        <begin position="304"/>
        <end position="358"/>
    </location>
</feature>
<organism evidence="2 3">
    <name type="scientific">Trapa incisa</name>
    <dbReference type="NCBI Taxonomy" id="236973"/>
    <lineage>
        <taxon>Eukaryota</taxon>
        <taxon>Viridiplantae</taxon>
        <taxon>Streptophyta</taxon>
        <taxon>Embryophyta</taxon>
        <taxon>Tracheophyta</taxon>
        <taxon>Spermatophyta</taxon>
        <taxon>Magnoliopsida</taxon>
        <taxon>eudicotyledons</taxon>
        <taxon>Gunneridae</taxon>
        <taxon>Pentapetalae</taxon>
        <taxon>rosids</taxon>
        <taxon>malvids</taxon>
        <taxon>Myrtales</taxon>
        <taxon>Lythraceae</taxon>
        <taxon>Trapa</taxon>
    </lineage>
</organism>
<feature type="region of interest" description="Disordered" evidence="1">
    <location>
        <begin position="151"/>
        <end position="177"/>
    </location>
</feature>
<feature type="compositionally biased region" description="Basic and acidic residues" evidence="1">
    <location>
        <begin position="99"/>
        <end position="118"/>
    </location>
</feature>
<evidence type="ECO:0000313" key="2">
    <source>
        <dbReference type="EMBL" id="KAK4768618.1"/>
    </source>
</evidence>
<reference evidence="2 3" key="1">
    <citation type="journal article" date="2023" name="Hortic Res">
        <title>Pangenome of water caltrop reveals structural variations and asymmetric subgenome divergence after allopolyploidization.</title>
        <authorList>
            <person name="Zhang X."/>
            <person name="Chen Y."/>
            <person name="Wang L."/>
            <person name="Yuan Y."/>
            <person name="Fang M."/>
            <person name="Shi L."/>
            <person name="Lu R."/>
            <person name="Comes H.P."/>
            <person name="Ma Y."/>
            <person name="Chen Y."/>
            <person name="Huang G."/>
            <person name="Zhou Y."/>
            <person name="Zheng Z."/>
            <person name="Qiu Y."/>
        </authorList>
    </citation>
    <scope>NUCLEOTIDE SEQUENCE [LARGE SCALE GENOMIC DNA]</scope>
    <source>
        <tissue evidence="2">Roots</tissue>
    </source>
</reference>
<dbReference type="EMBL" id="JAXIOK010000006">
    <property type="protein sequence ID" value="KAK4768618.1"/>
    <property type="molecule type" value="Genomic_DNA"/>
</dbReference>
<proteinExistence type="predicted"/>
<protein>
    <submittedName>
        <fullName evidence="2">Uncharacterized protein</fullName>
    </submittedName>
</protein>
<evidence type="ECO:0000256" key="1">
    <source>
        <dbReference type="SAM" id="MobiDB-lite"/>
    </source>
</evidence>
<comment type="caution">
    <text evidence="2">The sequence shown here is derived from an EMBL/GenBank/DDBJ whole genome shotgun (WGS) entry which is preliminary data.</text>
</comment>
<evidence type="ECO:0000313" key="3">
    <source>
        <dbReference type="Proteomes" id="UP001345219"/>
    </source>
</evidence>
<feature type="region of interest" description="Disordered" evidence="1">
    <location>
        <begin position="235"/>
        <end position="256"/>
    </location>
</feature>
<sequence length="358" mass="41695">MSRCFPFPPPRYARKAGVESSANVDLLKQHAHILFVPSIASNVVLSLLKTIAHDNHKEKKDKKEKNRKKREGKEREEKHRSDDKHRDKKEKKDKHRDRKDKNKGKEKDHTSSLSDKKLSFQAGGTNEETTPKVKGFLPSLLASGLSIDRSVQKEKERDKHRTIAPYGNKPAGQSAEKIPTCTNLSRDTCDNNKFVQELEERIKHDRISGTHLAERFIVAEKKKDDPLVQFLEKPNSNMRPEVEESNKERRDNESMVERVNGTCKVHDVVRIFHTRVKDEINLVEQNIQREIHWREKVKGMDGEDNWADEIKGKDDQRKDQGKVELDREDKERMGEKIEPSRHSEQEKLKISRKNDSLR</sequence>